<keyword evidence="11" id="KW-1185">Reference proteome</keyword>
<protein>
    <recommendedName>
        <fullName evidence="8">Ubiquitin carboxyl-terminal hydrolase</fullName>
        <ecNumber evidence="8">3.4.19.12</ecNumber>
    </recommendedName>
</protein>
<evidence type="ECO:0000256" key="3">
    <source>
        <dbReference type="ARBA" id="ARBA00022670"/>
    </source>
</evidence>
<evidence type="ECO:0000313" key="10">
    <source>
        <dbReference type="EMBL" id="KAH7130496.1"/>
    </source>
</evidence>
<proteinExistence type="inferred from homology"/>
<reference evidence="10" key="1">
    <citation type="journal article" date="2021" name="Nat. Commun.">
        <title>Genetic determinants of endophytism in the Arabidopsis root mycobiome.</title>
        <authorList>
            <person name="Mesny F."/>
            <person name="Miyauchi S."/>
            <person name="Thiergart T."/>
            <person name="Pickel B."/>
            <person name="Atanasova L."/>
            <person name="Karlsson M."/>
            <person name="Huettel B."/>
            <person name="Barry K.W."/>
            <person name="Haridas S."/>
            <person name="Chen C."/>
            <person name="Bauer D."/>
            <person name="Andreopoulos W."/>
            <person name="Pangilinan J."/>
            <person name="LaButti K."/>
            <person name="Riley R."/>
            <person name="Lipzen A."/>
            <person name="Clum A."/>
            <person name="Drula E."/>
            <person name="Henrissat B."/>
            <person name="Kohler A."/>
            <person name="Grigoriev I.V."/>
            <person name="Martin F.M."/>
            <person name="Hacquard S."/>
        </authorList>
    </citation>
    <scope>NUCLEOTIDE SEQUENCE</scope>
    <source>
        <strain evidence="10">MPI-CAGE-CH-0243</strain>
    </source>
</reference>
<dbReference type="GO" id="GO:0006511">
    <property type="term" value="P:ubiquitin-dependent protein catabolic process"/>
    <property type="evidence" value="ECO:0007669"/>
    <property type="project" value="UniProtKB-UniRule"/>
</dbReference>
<evidence type="ECO:0000256" key="5">
    <source>
        <dbReference type="ARBA" id="ARBA00022801"/>
    </source>
</evidence>
<dbReference type="InterPro" id="IPR036959">
    <property type="entry name" value="Peptidase_C12_UCH_sf"/>
</dbReference>
<dbReference type="PROSITE" id="PS52048">
    <property type="entry name" value="UCH_DOMAIN"/>
    <property type="match status" value="1"/>
</dbReference>
<dbReference type="AlphaFoldDB" id="A0A9P9E5U6"/>
<dbReference type="Pfam" id="PF01088">
    <property type="entry name" value="Peptidase_C12"/>
    <property type="match status" value="1"/>
</dbReference>
<dbReference type="GO" id="GO:0016579">
    <property type="term" value="P:protein deubiquitination"/>
    <property type="evidence" value="ECO:0007669"/>
    <property type="project" value="TreeGrafter"/>
</dbReference>
<evidence type="ECO:0000256" key="7">
    <source>
        <dbReference type="PROSITE-ProRule" id="PRU01393"/>
    </source>
</evidence>
<evidence type="ECO:0000259" key="9">
    <source>
        <dbReference type="PROSITE" id="PS52048"/>
    </source>
</evidence>
<dbReference type="PANTHER" id="PTHR10589:SF17">
    <property type="entry name" value="UBIQUITIN CARBOXYL-TERMINAL HYDROLASE"/>
    <property type="match status" value="1"/>
</dbReference>
<dbReference type="EC" id="3.4.19.12" evidence="8"/>
<dbReference type="CDD" id="cd09616">
    <property type="entry name" value="Peptidase_C12_UCH_L1_L3"/>
    <property type="match status" value="1"/>
</dbReference>
<dbReference type="FunFam" id="3.40.532.10:FF:000008">
    <property type="entry name" value="Ubiquitin carboxyl-terminal hydrolase"/>
    <property type="match status" value="1"/>
</dbReference>
<evidence type="ECO:0000256" key="2">
    <source>
        <dbReference type="ARBA" id="ARBA00009326"/>
    </source>
</evidence>
<comment type="similarity">
    <text evidence="2 7 8">Belongs to the peptidase C12 family.</text>
</comment>
<feature type="site" description="Transition state stabilizer" evidence="7">
    <location>
        <position position="101"/>
    </location>
</feature>
<comment type="caution">
    <text evidence="10">The sequence shown here is derived from an EMBL/GenBank/DDBJ whole genome shotgun (WGS) entry which is preliminary data.</text>
</comment>
<evidence type="ECO:0000256" key="6">
    <source>
        <dbReference type="ARBA" id="ARBA00022807"/>
    </source>
</evidence>
<dbReference type="PRINTS" id="PR00707">
    <property type="entry name" value="UBCTHYDRLASE"/>
</dbReference>
<feature type="active site" description="Proton donor" evidence="7">
    <location>
        <position position="195"/>
    </location>
</feature>
<dbReference type="GO" id="GO:0005737">
    <property type="term" value="C:cytoplasm"/>
    <property type="evidence" value="ECO:0007669"/>
    <property type="project" value="TreeGrafter"/>
</dbReference>
<keyword evidence="3 7" id="KW-0645">Protease</keyword>
<evidence type="ECO:0000313" key="11">
    <source>
        <dbReference type="Proteomes" id="UP000700596"/>
    </source>
</evidence>
<organism evidence="10 11">
    <name type="scientific">Dendryphion nanum</name>
    <dbReference type="NCBI Taxonomy" id="256645"/>
    <lineage>
        <taxon>Eukaryota</taxon>
        <taxon>Fungi</taxon>
        <taxon>Dikarya</taxon>
        <taxon>Ascomycota</taxon>
        <taxon>Pezizomycotina</taxon>
        <taxon>Dothideomycetes</taxon>
        <taxon>Pleosporomycetidae</taxon>
        <taxon>Pleosporales</taxon>
        <taxon>Torulaceae</taxon>
        <taxon>Dendryphion</taxon>
    </lineage>
</organism>
<sequence>MSTEERPGSPPRAKRFVPLENNPEVMTSLVHKLGLAPNLAFHDVFSIDEPELLAFVPRPAHALLLIFPVSETYEKFRVQEDKEKEEYAGHGPSEEVIWYKQTIGNACGLIGLLHGVSNGEARSQIRLFTLFIHNANSNPEPDSDLSKLLSEAIPLKPVERANLLYESNALESAHQDAATGGDTSAPSADDRVDLHFVCFIKSKENHLWELDGRRKGPLLRGDLAADEDVLSDKALDLGVRSFLKRETEAGGGDLRFSLIVLAPALD</sequence>
<feature type="site" description="Important for enzyme activity" evidence="7">
    <location>
        <position position="211"/>
    </location>
</feature>
<comment type="catalytic activity">
    <reaction evidence="1 7 8">
        <text>Thiol-dependent hydrolysis of ester, thioester, amide, peptide and isopeptide bonds formed by the C-terminal Gly of ubiquitin (a 76-residue protein attached to proteins as an intracellular targeting signal).</text>
        <dbReference type="EC" id="3.4.19.12"/>
    </reaction>
</comment>
<dbReference type="SUPFAM" id="SSF54001">
    <property type="entry name" value="Cysteine proteinases"/>
    <property type="match status" value="1"/>
</dbReference>
<feature type="active site" description="Nucleophile" evidence="7">
    <location>
        <position position="107"/>
    </location>
</feature>
<dbReference type="Proteomes" id="UP000700596">
    <property type="component" value="Unassembled WGS sequence"/>
</dbReference>
<accession>A0A9P9E5U6</accession>
<dbReference type="PANTHER" id="PTHR10589">
    <property type="entry name" value="UBIQUITIN CARBOXYL-TERMINAL HYDROLASE"/>
    <property type="match status" value="1"/>
</dbReference>
<name>A0A9P9E5U6_9PLEO</name>
<keyword evidence="4 7" id="KW-0833">Ubl conjugation pathway</keyword>
<gene>
    <name evidence="10" type="ORF">B0J11DRAFT_429087</name>
</gene>
<keyword evidence="5 7" id="KW-0378">Hydrolase</keyword>
<evidence type="ECO:0000256" key="4">
    <source>
        <dbReference type="ARBA" id="ARBA00022786"/>
    </source>
</evidence>
<dbReference type="InterPro" id="IPR001578">
    <property type="entry name" value="Peptidase_C12_UCH"/>
</dbReference>
<dbReference type="GO" id="GO:0004843">
    <property type="term" value="F:cysteine-type deubiquitinase activity"/>
    <property type="evidence" value="ECO:0007669"/>
    <property type="project" value="UniProtKB-UniRule"/>
</dbReference>
<evidence type="ECO:0000256" key="8">
    <source>
        <dbReference type="RuleBase" id="RU361215"/>
    </source>
</evidence>
<dbReference type="InterPro" id="IPR038765">
    <property type="entry name" value="Papain-like_cys_pep_sf"/>
</dbReference>
<feature type="domain" description="UCH catalytic" evidence="9">
    <location>
        <begin position="15"/>
        <end position="263"/>
    </location>
</feature>
<keyword evidence="6 7" id="KW-0788">Thiol protease</keyword>
<dbReference type="Gene3D" id="3.40.532.10">
    <property type="entry name" value="Peptidase C12, ubiquitin carboxyl-terminal hydrolase"/>
    <property type="match status" value="1"/>
</dbReference>
<dbReference type="EMBL" id="JAGMWT010000004">
    <property type="protein sequence ID" value="KAH7130496.1"/>
    <property type="molecule type" value="Genomic_DNA"/>
</dbReference>
<evidence type="ECO:0000256" key="1">
    <source>
        <dbReference type="ARBA" id="ARBA00000707"/>
    </source>
</evidence>
<dbReference type="OrthoDB" id="427186at2759"/>